<evidence type="ECO:0008006" key="3">
    <source>
        <dbReference type="Google" id="ProtNLM"/>
    </source>
</evidence>
<dbReference type="Proteomes" id="UP000032900">
    <property type="component" value="Unassembled WGS sequence"/>
</dbReference>
<name>A0A0E9LZG6_9BACT</name>
<keyword evidence="2" id="KW-1185">Reference proteome</keyword>
<evidence type="ECO:0000313" key="1">
    <source>
        <dbReference type="EMBL" id="GAO30644.1"/>
    </source>
</evidence>
<dbReference type="EMBL" id="BAZW01000027">
    <property type="protein sequence ID" value="GAO30644.1"/>
    <property type="molecule type" value="Genomic_DNA"/>
</dbReference>
<dbReference type="AlphaFoldDB" id="A0A0E9LZG6"/>
<gene>
    <name evidence="1" type="ORF">JCM15548_12936</name>
</gene>
<protein>
    <recommendedName>
        <fullName evidence="3">Outer membrane protein beta-barrel domain-containing protein</fullName>
    </recommendedName>
</protein>
<dbReference type="STRING" id="1236989.JCM15548_12936"/>
<proteinExistence type="predicted"/>
<accession>A0A0E9LZG6</accession>
<organism evidence="1 2">
    <name type="scientific">Geofilum rubicundum JCM 15548</name>
    <dbReference type="NCBI Taxonomy" id="1236989"/>
    <lineage>
        <taxon>Bacteria</taxon>
        <taxon>Pseudomonadati</taxon>
        <taxon>Bacteroidota</taxon>
        <taxon>Bacteroidia</taxon>
        <taxon>Marinilabiliales</taxon>
        <taxon>Marinilabiliaceae</taxon>
        <taxon>Geofilum</taxon>
    </lineage>
</organism>
<evidence type="ECO:0000313" key="2">
    <source>
        <dbReference type="Proteomes" id="UP000032900"/>
    </source>
</evidence>
<sequence length="78" mass="8562">MNLHAEYAFNSWSAYFEGDGLAGGPGRAFDLYLGGKIPLNDYLKIKAAYRLLEGGADVASVYNFTMVHFATLGIIIHF</sequence>
<reference evidence="1 2" key="1">
    <citation type="journal article" date="2015" name="Microbes Environ.">
        <title>Distribution and evolution of nitrogen fixation genes in the phylum bacteroidetes.</title>
        <authorList>
            <person name="Inoue J."/>
            <person name="Oshima K."/>
            <person name="Suda W."/>
            <person name="Sakamoto M."/>
            <person name="Iino T."/>
            <person name="Noda S."/>
            <person name="Hongoh Y."/>
            <person name="Hattori M."/>
            <person name="Ohkuma M."/>
        </authorList>
    </citation>
    <scope>NUCLEOTIDE SEQUENCE [LARGE SCALE GENOMIC DNA]</scope>
    <source>
        <strain evidence="1">JCM 15548</strain>
    </source>
</reference>
<comment type="caution">
    <text evidence="1">The sequence shown here is derived from an EMBL/GenBank/DDBJ whole genome shotgun (WGS) entry which is preliminary data.</text>
</comment>